<accession>A0A1W1D9S6</accession>
<dbReference type="Pfam" id="PF12112">
    <property type="entry name" value="DUF3579"/>
    <property type="match status" value="1"/>
</dbReference>
<evidence type="ECO:0000313" key="1">
    <source>
        <dbReference type="EMBL" id="SFV77363.1"/>
    </source>
</evidence>
<name>A0A1W1D9S6_9ZZZZ</name>
<evidence type="ECO:0008006" key="2">
    <source>
        <dbReference type="Google" id="ProtNLM"/>
    </source>
</evidence>
<proteinExistence type="predicted"/>
<dbReference type="InterPro" id="IPR021969">
    <property type="entry name" value="DUF3579"/>
</dbReference>
<dbReference type="AlphaFoldDB" id="A0A1W1D9S6"/>
<sequence>MSHIRYTLSGITNDGQKFRPSDWTERLVCMQPEQLKRYNGHLKIRKIDGIKSIVFDEQLEYACAITYERIHSFAKINHLMISEEIVDNQEEA</sequence>
<dbReference type="EMBL" id="FPHR01000021">
    <property type="protein sequence ID" value="SFV77363.1"/>
    <property type="molecule type" value="Genomic_DNA"/>
</dbReference>
<reference evidence="1" key="1">
    <citation type="submission" date="2016-10" db="EMBL/GenBank/DDBJ databases">
        <authorList>
            <person name="de Groot N.N."/>
        </authorList>
    </citation>
    <scope>NUCLEOTIDE SEQUENCE</scope>
</reference>
<gene>
    <name evidence="1" type="ORF">MNB_SUP05-4-664</name>
</gene>
<protein>
    <recommendedName>
        <fullName evidence="2">PhnO-related protein</fullName>
    </recommendedName>
</protein>
<dbReference type="Gene3D" id="3.30.70.2340">
    <property type="entry name" value="Uncharacterised protein PF12112 family, DUF3579"/>
    <property type="match status" value="1"/>
</dbReference>
<organism evidence="1">
    <name type="scientific">hydrothermal vent metagenome</name>
    <dbReference type="NCBI Taxonomy" id="652676"/>
    <lineage>
        <taxon>unclassified sequences</taxon>
        <taxon>metagenomes</taxon>
        <taxon>ecological metagenomes</taxon>
    </lineage>
</organism>